<dbReference type="Proteomes" id="UP000823399">
    <property type="component" value="Unassembled WGS sequence"/>
</dbReference>
<evidence type="ECO:0000313" key="3">
    <source>
        <dbReference type="Proteomes" id="UP000823399"/>
    </source>
</evidence>
<keyword evidence="3" id="KW-1185">Reference proteome</keyword>
<dbReference type="RefSeq" id="XP_041287966.1">
    <property type="nucleotide sequence ID" value="XM_041443628.1"/>
</dbReference>
<dbReference type="SUPFAM" id="SSF52540">
    <property type="entry name" value="P-loop containing nucleoside triphosphate hydrolases"/>
    <property type="match status" value="1"/>
</dbReference>
<dbReference type="OrthoDB" id="10256233at2759"/>
<sequence>MRGESHPHPSNPGLTRHGIIPAANPRVTPNTPVPEPPPRSSKRDGYSRVTVLVDEANVLFDPDFQESTRMLLGDIAAARGSPVSVIHSSALSSTLDSETTTTTISYPFNSVLTSATIPAFLATYLSNYHASLTCLASPRLHHLPPTLRTEHTSWTGGNKNADIERRIRRVWAEDVLVHSNTATGSGPVKLSKLLVFCNRRSKVEQLATFLDGHGIKCVALTGGAETRKQGSNHHLDGFLGPVPTGPEARQGEDDYSRVTDDRLLWNCVNRYVKKDGEAKIWETTLIDETWSWESVQHGDSALLNRQHLNGSLYENASQTRLLEHQWIGPVTVQEILQALSSMTSMMEQVSKERVCRRPANPIS</sequence>
<protein>
    <recommendedName>
        <fullName evidence="4">RNA helicase</fullName>
    </recommendedName>
</protein>
<organism evidence="2 3">
    <name type="scientific">Suillus discolor</name>
    <dbReference type="NCBI Taxonomy" id="1912936"/>
    <lineage>
        <taxon>Eukaryota</taxon>
        <taxon>Fungi</taxon>
        <taxon>Dikarya</taxon>
        <taxon>Basidiomycota</taxon>
        <taxon>Agaricomycotina</taxon>
        <taxon>Agaricomycetes</taxon>
        <taxon>Agaricomycetidae</taxon>
        <taxon>Boletales</taxon>
        <taxon>Suillineae</taxon>
        <taxon>Suillaceae</taxon>
        <taxon>Suillus</taxon>
    </lineage>
</organism>
<gene>
    <name evidence="2" type="ORF">F5147DRAFT_818993</name>
</gene>
<name>A0A9P7JPI4_9AGAM</name>
<evidence type="ECO:0000256" key="1">
    <source>
        <dbReference type="SAM" id="MobiDB-lite"/>
    </source>
</evidence>
<dbReference type="AlphaFoldDB" id="A0A9P7JPI4"/>
<comment type="caution">
    <text evidence="2">The sequence shown here is derived from an EMBL/GenBank/DDBJ whole genome shotgun (WGS) entry which is preliminary data.</text>
</comment>
<evidence type="ECO:0000313" key="2">
    <source>
        <dbReference type="EMBL" id="KAG2095709.1"/>
    </source>
</evidence>
<dbReference type="InterPro" id="IPR027417">
    <property type="entry name" value="P-loop_NTPase"/>
</dbReference>
<reference evidence="2" key="1">
    <citation type="journal article" date="2020" name="New Phytol.">
        <title>Comparative genomics reveals dynamic genome evolution in host specialist ectomycorrhizal fungi.</title>
        <authorList>
            <person name="Lofgren L.A."/>
            <person name="Nguyen N.H."/>
            <person name="Vilgalys R."/>
            <person name="Ruytinx J."/>
            <person name="Liao H.L."/>
            <person name="Branco S."/>
            <person name="Kuo A."/>
            <person name="LaButti K."/>
            <person name="Lipzen A."/>
            <person name="Andreopoulos W."/>
            <person name="Pangilinan J."/>
            <person name="Riley R."/>
            <person name="Hundley H."/>
            <person name="Na H."/>
            <person name="Barry K."/>
            <person name="Grigoriev I.V."/>
            <person name="Stajich J.E."/>
            <person name="Kennedy P.G."/>
        </authorList>
    </citation>
    <scope>NUCLEOTIDE SEQUENCE</scope>
    <source>
        <strain evidence="2">FC423</strain>
    </source>
</reference>
<feature type="region of interest" description="Disordered" evidence="1">
    <location>
        <begin position="1"/>
        <end position="46"/>
    </location>
</feature>
<evidence type="ECO:0008006" key="4">
    <source>
        <dbReference type="Google" id="ProtNLM"/>
    </source>
</evidence>
<dbReference type="EMBL" id="JABBWM010000073">
    <property type="protein sequence ID" value="KAG2095709.1"/>
    <property type="molecule type" value="Genomic_DNA"/>
</dbReference>
<proteinExistence type="predicted"/>
<dbReference type="GeneID" id="64705887"/>
<dbReference type="Gene3D" id="3.40.50.300">
    <property type="entry name" value="P-loop containing nucleotide triphosphate hydrolases"/>
    <property type="match status" value="1"/>
</dbReference>
<accession>A0A9P7JPI4</accession>